<name>A0A3A3Z265_9ACTN</name>
<organism evidence="2 3">
    <name type="scientific">Vallicoccus soli</name>
    <dbReference type="NCBI Taxonomy" id="2339232"/>
    <lineage>
        <taxon>Bacteria</taxon>
        <taxon>Bacillati</taxon>
        <taxon>Actinomycetota</taxon>
        <taxon>Actinomycetes</taxon>
        <taxon>Motilibacterales</taxon>
        <taxon>Vallicoccaceae</taxon>
        <taxon>Vallicoccus</taxon>
    </lineage>
</organism>
<sequence length="285" mass="28185">MSRTRSTAPAEAGAGTALLATASLAALPRVDLLPPEVAEGQRFAQVRLGLVGGLVATAAVVGGLYAHATAQVGDAQAELDGVRAQTVALTAQKAEYAEVPLVLAQVDQGRAKLAAALGQEVRWSYQLNSLGNELPPSVWVDEVSVSAAAVPVATTPTGTAGTTGTTGTGTTTTGTAPATGTAAAGAAALPGWTVTVTGKAERMEDVAAWLDVVAQRPGWSGATVSSAALEVEEGRKTTTFTSTVQVGGEALSKRYALPGAAAPAASPAAPATTSAPTTTTAQAGQ</sequence>
<keyword evidence="3" id="KW-1185">Reference proteome</keyword>
<evidence type="ECO:0008006" key="4">
    <source>
        <dbReference type="Google" id="ProtNLM"/>
    </source>
</evidence>
<dbReference type="Proteomes" id="UP000265614">
    <property type="component" value="Unassembled WGS sequence"/>
</dbReference>
<evidence type="ECO:0000313" key="3">
    <source>
        <dbReference type="Proteomes" id="UP000265614"/>
    </source>
</evidence>
<proteinExistence type="predicted"/>
<comment type="caution">
    <text evidence="2">The sequence shown here is derived from an EMBL/GenBank/DDBJ whole genome shotgun (WGS) entry which is preliminary data.</text>
</comment>
<evidence type="ECO:0000256" key="1">
    <source>
        <dbReference type="SAM" id="MobiDB-lite"/>
    </source>
</evidence>
<dbReference type="OrthoDB" id="5196233at2"/>
<evidence type="ECO:0000313" key="2">
    <source>
        <dbReference type="EMBL" id="RJK96769.1"/>
    </source>
</evidence>
<reference evidence="2 3" key="1">
    <citation type="submission" date="2018-09" db="EMBL/GenBank/DDBJ databases">
        <title>YIM 75000 draft genome.</title>
        <authorList>
            <person name="Tang S."/>
            <person name="Feng Y."/>
        </authorList>
    </citation>
    <scope>NUCLEOTIDE SEQUENCE [LARGE SCALE GENOMIC DNA]</scope>
    <source>
        <strain evidence="2 3">YIM 75000</strain>
    </source>
</reference>
<feature type="region of interest" description="Disordered" evidence="1">
    <location>
        <begin position="259"/>
        <end position="285"/>
    </location>
</feature>
<dbReference type="AlphaFoldDB" id="A0A3A3Z265"/>
<accession>A0A3A3Z265</accession>
<gene>
    <name evidence="2" type="ORF">D5H78_05715</name>
</gene>
<protein>
    <recommendedName>
        <fullName evidence="4">Fimbrial assembly protein</fullName>
    </recommendedName>
</protein>
<dbReference type="EMBL" id="QZEZ01000002">
    <property type="protein sequence ID" value="RJK96769.1"/>
    <property type="molecule type" value="Genomic_DNA"/>
</dbReference>
<dbReference type="RefSeq" id="WP_119949485.1">
    <property type="nucleotide sequence ID" value="NZ_QZEZ01000002.1"/>
</dbReference>